<dbReference type="AlphaFoldDB" id="D7FWP7"/>
<dbReference type="Proteomes" id="UP000002630">
    <property type="component" value="Linkage Group LG16"/>
</dbReference>
<organism evidence="2 3">
    <name type="scientific">Ectocarpus siliculosus</name>
    <name type="common">Brown alga</name>
    <name type="synonym">Conferva siliculosa</name>
    <dbReference type="NCBI Taxonomy" id="2880"/>
    <lineage>
        <taxon>Eukaryota</taxon>
        <taxon>Sar</taxon>
        <taxon>Stramenopiles</taxon>
        <taxon>Ochrophyta</taxon>
        <taxon>PX clade</taxon>
        <taxon>Phaeophyceae</taxon>
        <taxon>Ectocarpales</taxon>
        <taxon>Ectocarpaceae</taxon>
        <taxon>Ectocarpus</taxon>
    </lineage>
</organism>
<dbReference type="InterPro" id="IPR014756">
    <property type="entry name" value="Ig_E-set"/>
</dbReference>
<dbReference type="Pfam" id="PF00339">
    <property type="entry name" value="Arrestin_N"/>
    <property type="match status" value="1"/>
</dbReference>
<feature type="domain" description="Arrestin-like N-terminal" evidence="1">
    <location>
        <begin position="13"/>
        <end position="109"/>
    </location>
</feature>
<dbReference type="InterPro" id="IPR014752">
    <property type="entry name" value="Arrestin-like_C"/>
</dbReference>
<reference evidence="2 3" key="1">
    <citation type="journal article" date="2010" name="Nature">
        <title>The Ectocarpus genome and the independent evolution of multicellularity in brown algae.</title>
        <authorList>
            <person name="Cock J.M."/>
            <person name="Sterck L."/>
            <person name="Rouze P."/>
            <person name="Scornet D."/>
            <person name="Allen A.E."/>
            <person name="Amoutzias G."/>
            <person name="Anthouard V."/>
            <person name="Artiguenave F."/>
            <person name="Aury J.M."/>
            <person name="Badger J.H."/>
            <person name="Beszteri B."/>
            <person name="Billiau K."/>
            <person name="Bonnet E."/>
            <person name="Bothwell J.H."/>
            <person name="Bowler C."/>
            <person name="Boyen C."/>
            <person name="Brownlee C."/>
            <person name="Carrano C.J."/>
            <person name="Charrier B."/>
            <person name="Cho G.Y."/>
            <person name="Coelho S.M."/>
            <person name="Collen J."/>
            <person name="Corre E."/>
            <person name="Da Silva C."/>
            <person name="Delage L."/>
            <person name="Delaroque N."/>
            <person name="Dittami S.M."/>
            <person name="Doulbeau S."/>
            <person name="Elias M."/>
            <person name="Farnham G."/>
            <person name="Gachon C.M."/>
            <person name="Gschloessl B."/>
            <person name="Heesch S."/>
            <person name="Jabbari K."/>
            <person name="Jubin C."/>
            <person name="Kawai H."/>
            <person name="Kimura K."/>
            <person name="Kloareg B."/>
            <person name="Kupper F.C."/>
            <person name="Lang D."/>
            <person name="Le Bail A."/>
            <person name="Leblanc C."/>
            <person name="Lerouge P."/>
            <person name="Lohr M."/>
            <person name="Lopez P.J."/>
            <person name="Martens C."/>
            <person name="Maumus F."/>
            <person name="Michel G."/>
            <person name="Miranda-Saavedra D."/>
            <person name="Morales J."/>
            <person name="Moreau H."/>
            <person name="Motomura T."/>
            <person name="Nagasato C."/>
            <person name="Napoli C.A."/>
            <person name="Nelson D.R."/>
            <person name="Nyvall-Collen P."/>
            <person name="Peters A.F."/>
            <person name="Pommier C."/>
            <person name="Potin P."/>
            <person name="Poulain J."/>
            <person name="Quesneville H."/>
            <person name="Read B."/>
            <person name="Rensing S.A."/>
            <person name="Ritter A."/>
            <person name="Rousvoal S."/>
            <person name="Samanta M."/>
            <person name="Samson G."/>
            <person name="Schroeder D.C."/>
            <person name="Segurens B."/>
            <person name="Strittmatter M."/>
            <person name="Tonon T."/>
            <person name="Tregear J.W."/>
            <person name="Valentin K."/>
            <person name="von Dassow P."/>
            <person name="Yamagishi T."/>
            <person name="Van de Peer Y."/>
            <person name="Wincker P."/>
        </authorList>
    </citation>
    <scope>NUCLEOTIDE SEQUENCE [LARGE SCALE GENOMIC DNA]</scope>
    <source>
        <strain evidence="3">Ec32 / CCAP1310/4</strain>
    </source>
</reference>
<keyword evidence="3" id="KW-1185">Reference proteome</keyword>
<proteinExistence type="predicted"/>
<dbReference type="SUPFAM" id="SSF81296">
    <property type="entry name" value="E set domains"/>
    <property type="match status" value="1"/>
</dbReference>
<sequence>MGPIKLKVSTLQHQYFAGSVVKGSVEVQVCTKNNKESSADELKLRLVGHVKTAVDYSTDKGEETKMAREDKEILSYDVQLGSFGGKAASGVHNFLFSVTLPAGLPPSMTVSPILTVGAGGTEVQPGGGSVVLAQAAPCPSPQTMPYPAGPTQPSPYLAPQTPQYSTGPYGSAQTVPYPTPQGATYGAPPEASLGYTPGIQCYPTHQAVAAVKVDENGRVIPRVVPHGGG</sequence>
<evidence type="ECO:0000259" key="1">
    <source>
        <dbReference type="Pfam" id="PF00339"/>
    </source>
</evidence>
<dbReference type="InterPro" id="IPR011021">
    <property type="entry name" value="Arrestin-like_N"/>
</dbReference>
<gene>
    <name evidence="2" type="ORF">Esi_0309_0042</name>
</gene>
<dbReference type="EMBL" id="FN648497">
    <property type="protein sequence ID" value="CBJ32135.1"/>
    <property type="molecule type" value="Genomic_DNA"/>
</dbReference>
<accession>D7FWP7</accession>
<dbReference type="Gene3D" id="2.60.40.640">
    <property type="match status" value="1"/>
</dbReference>
<name>D7FWP7_ECTSI</name>
<dbReference type="InParanoid" id="D7FWP7"/>
<dbReference type="EMBL" id="FN649741">
    <property type="protein sequence ID" value="CBJ32135.1"/>
    <property type="molecule type" value="Genomic_DNA"/>
</dbReference>
<evidence type="ECO:0000313" key="2">
    <source>
        <dbReference type="EMBL" id="CBJ32135.1"/>
    </source>
</evidence>
<evidence type="ECO:0000313" key="3">
    <source>
        <dbReference type="Proteomes" id="UP000002630"/>
    </source>
</evidence>
<protein>
    <recommendedName>
        <fullName evidence="1">Arrestin-like N-terminal domain-containing protein</fullName>
    </recommendedName>
</protein>